<protein>
    <recommendedName>
        <fullName evidence="1">YbaK/aminoacyl-tRNA synthetase-associated domain-containing protein</fullName>
    </recommendedName>
</protein>
<dbReference type="InterPro" id="IPR036754">
    <property type="entry name" value="YbaK/aa-tRNA-synt-asso_dom_sf"/>
</dbReference>
<sequence>MLHEKEVRLASEPEMAELFPDCELGAEPPVGSLFGMKTIMDTRLEDDSFLIMQAGSHTESIRLRREDWQCVCEPLVASIAGS</sequence>
<organism evidence="2">
    <name type="scientific">marine sediment metagenome</name>
    <dbReference type="NCBI Taxonomy" id="412755"/>
    <lineage>
        <taxon>unclassified sequences</taxon>
        <taxon>metagenomes</taxon>
        <taxon>ecological metagenomes</taxon>
    </lineage>
</organism>
<name>X0YQT2_9ZZZZ</name>
<dbReference type="CDD" id="cd04332">
    <property type="entry name" value="YbaK_like"/>
    <property type="match status" value="1"/>
</dbReference>
<dbReference type="Gene3D" id="3.90.960.10">
    <property type="entry name" value="YbaK/aminoacyl-tRNA synthetase-associated domain"/>
    <property type="match status" value="1"/>
</dbReference>
<accession>X0YQT2</accession>
<dbReference type="GO" id="GO:0002161">
    <property type="term" value="F:aminoacyl-tRNA deacylase activity"/>
    <property type="evidence" value="ECO:0007669"/>
    <property type="project" value="InterPro"/>
</dbReference>
<gene>
    <name evidence="2" type="ORF">S01H1_83937</name>
</gene>
<evidence type="ECO:0000259" key="1">
    <source>
        <dbReference type="Pfam" id="PF04073"/>
    </source>
</evidence>
<dbReference type="InterPro" id="IPR007214">
    <property type="entry name" value="YbaK/aa-tRNA-synth-assoc-dom"/>
</dbReference>
<dbReference type="AlphaFoldDB" id="X0YQT2"/>
<proteinExistence type="predicted"/>
<evidence type="ECO:0000313" key="2">
    <source>
        <dbReference type="EMBL" id="GAG49237.1"/>
    </source>
</evidence>
<feature type="domain" description="YbaK/aminoacyl-tRNA synthetase-associated" evidence="1">
    <location>
        <begin position="3"/>
        <end position="69"/>
    </location>
</feature>
<reference evidence="2" key="1">
    <citation type="journal article" date="2014" name="Front. Microbiol.">
        <title>High frequency of phylogenetically diverse reductive dehalogenase-homologous genes in deep subseafloor sedimentary metagenomes.</title>
        <authorList>
            <person name="Kawai M."/>
            <person name="Futagami T."/>
            <person name="Toyoda A."/>
            <person name="Takaki Y."/>
            <person name="Nishi S."/>
            <person name="Hori S."/>
            <person name="Arai W."/>
            <person name="Tsubouchi T."/>
            <person name="Morono Y."/>
            <person name="Uchiyama I."/>
            <person name="Ito T."/>
            <person name="Fujiyama A."/>
            <person name="Inagaki F."/>
            <person name="Takami H."/>
        </authorList>
    </citation>
    <scope>NUCLEOTIDE SEQUENCE</scope>
    <source>
        <strain evidence="2">Expedition CK06-06</strain>
    </source>
</reference>
<comment type="caution">
    <text evidence="2">The sequence shown here is derived from an EMBL/GenBank/DDBJ whole genome shotgun (WGS) entry which is preliminary data.</text>
</comment>
<dbReference type="Pfam" id="PF04073">
    <property type="entry name" value="tRNA_edit"/>
    <property type="match status" value="1"/>
</dbReference>
<dbReference type="SUPFAM" id="SSF55826">
    <property type="entry name" value="YbaK/ProRS associated domain"/>
    <property type="match status" value="1"/>
</dbReference>
<dbReference type="EMBL" id="BARS01057178">
    <property type="protein sequence ID" value="GAG49237.1"/>
    <property type="molecule type" value="Genomic_DNA"/>
</dbReference>